<accession>A0AAD7ZYI1</accession>
<evidence type="ECO:0000313" key="2">
    <source>
        <dbReference type="EMBL" id="KAJ9588572.1"/>
    </source>
</evidence>
<gene>
    <name evidence="2" type="ORF">L9F63_028125</name>
</gene>
<dbReference type="AlphaFoldDB" id="A0AAD7ZYI1"/>
<dbReference type="Proteomes" id="UP001233999">
    <property type="component" value="Unassembled WGS sequence"/>
</dbReference>
<proteinExistence type="predicted"/>
<evidence type="ECO:0000313" key="3">
    <source>
        <dbReference type="Proteomes" id="UP001233999"/>
    </source>
</evidence>
<comment type="caution">
    <text evidence="2">The sequence shown here is derived from an EMBL/GenBank/DDBJ whole genome shotgun (WGS) entry which is preliminary data.</text>
</comment>
<reference evidence="2" key="2">
    <citation type="submission" date="2023-05" db="EMBL/GenBank/DDBJ databases">
        <authorList>
            <person name="Fouks B."/>
        </authorList>
    </citation>
    <scope>NUCLEOTIDE SEQUENCE</scope>
    <source>
        <strain evidence="2">Stay&amp;Tobe</strain>
        <tissue evidence="2">Testes</tissue>
    </source>
</reference>
<feature type="non-terminal residue" evidence="2">
    <location>
        <position position="79"/>
    </location>
</feature>
<evidence type="ECO:0000256" key="1">
    <source>
        <dbReference type="SAM" id="Phobius"/>
    </source>
</evidence>
<keyword evidence="1" id="KW-1133">Transmembrane helix</keyword>
<dbReference type="EMBL" id="JASPKZ010005609">
    <property type="protein sequence ID" value="KAJ9588572.1"/>
    <property type="molecule type" value="Genomic_DNA"/>
</dbReference>
<protein>
    <submittedName>
        <fullName evidence="2">Uncharacterized protein</fullName>
    </submittedName>
</protein>
<feature type="transmembrane region" description="Helical" evidence="1">
    <location>
        <begin position="31"/>
        <end position="52"/>
    </location>
</feature>
<keyword evidence="3" id="KW-1185">Reference proteome</keyword>
<name>A0AAD7ZYI1_DIPPU</name>
<keyword evidence="1" id="KW-0812">Transmembrane</keyword>
<feature type="non-terminal residue" evidence="2">
    <location>
        <position position="1"/>
    </location>
</feature>
<reference evidence="2" key="1">
    <citation type="journal article" date="2023" name="IScience">
        <title>Live-bearing cockroach genome reveals convergent evolutionary mechanisms linked to viviparity in insects and beyond.</title>
        <authorList>
            <person name="Fouks B."/>
            <person name="Harrison M.C."/>
            <person name="Mikhailova A.A."/>
            <person name="Marchal E."/>
            <person name="English S."/>
            <person name="Carruthers M."/>
            <person name="Jennings E.C."/>
            <person name="Chiamaka E.L."/>
            <person name="Frigard R.A."/>
            <person name="Pippel M."/>
            <person name="Attardo G.M."/>
            <person name="Benoit J.B."/>
            <person name="Bornberg-Bauer E."/>
            <person name="Tobe S.S."/>
        </authorList>
    </citation>
    <scope>NUCLEOTIDE SEQUENCE</scope>
    <source>
        <strain evidence="2">Stay&amp;Tobe</strain>
    </source>
</reference>
<keyword evidence="1" id="KW-0472">Membrane</keyword>
<sequence>VKRNSEIYNFPHCSSHTLSLWRLHVTFRVRLLSVIIVFFSMQFNLLFTGNLFPYNKGVSMKKKCIDNHQLQEIQTSFQA</sequence>
<organism evidence="2 3">
    <name type="scientific">Diploptera punctata</name>
    <name type="common">Pacific beetle cockroach</name>
    <dbReference type="NCBI Taxonomy" id="6984"/>
    <lineage>
        <taxon>Eukaryota</taxon>
        <taxon>Metazoa</taxon>
        <taxon>Ecdysozoa</taxon>
        <taxon>Arthropoda</taxon>
        <taxon>Hexapoda</taxon>
        <taxon>Insecta</taxon>
        <taxon>Pterygota</taxon>
        <taxon>Neoptera</taxon>
        <taxon>Polyneoptera</taxon>
        <taxon>Dictyoptera</taxon>
        <taxon>Blattodea</taxon>
        <taxon>Blaberoidea</taxon>
        <taxon>Blaberidae</taxon>
        <taxon>Diplopterinae</taxon>
        <taxon>Diploptera</taxon>
    </lineage>
</organism>